<reference evidence="1 2" key="1">
    <citation type="submission" date="2017-11" db="EMBL/GenBank/DDBJ databases">
        <title>De-novo sequencing of pomegranate (Punica granatum L.) genome.</title>
        <authorList>
            <person name="Akparov Z."/>
            <person name="Amiraslanov A."/>
            <person name="Hajiyeva S."/>
            <person name="Abbasov M."/>
            <person name="Kaur K."/>
            <person name="Hamwieh A."/>
            <person name="Solovyev V."/>
            <person name="Salamov A."/>
            <person name="Braich B."/>
            <person name="Kosarev P."/>
            <person name="Mahmoud A."/>
            <person name="Hajiyev E."/>
            <person name="Babayeva S."/>
            <person name="Izzatullayeva V."/>
            <person name="Mammadov A."/>
            <person name="Mammadov A."/>
            <person name="Sharifova S."/>
            <person name="Ojaghi J."/>
            <person name="Eynullazada K."/>
            <person name="Bayramov B."/>
            <person name="Abdulazimova A."/>
            <person name="Shahmuradov I."/>
        </authorList>
    </citation>
    <scope>NUCLEOTIDE SEQUENCE [LARGE SCALE GENOMIC DNA]</scope>
    <source>
        <strain evidence="2">cv. AG2017</strain>
        <tissue evidence="1">Leaf</tissue>
    </source>
</reference>
<dbReference type="AlphaFoldDB" id="A0A2I0JN69"/>
<gene>
    <name evidence="1" type="ORF">CRG98_022275</name>
</gene>
<evidence type="ECO:0000313" key="2">
    <source>
        <dbReference type="Proteomes" id="UP000233551"/>
    </source>
</evidence>
<name>A0A2I0JN69_PUNGR</name>
<keyword evidence="2" id="KW-1185">Reference proteome</keyword>
<dbReference type="EMBL" id="PGOL01001512">
    <property type="protein sequence ID" value="PKI57330.1"/>
    <property type="molecule type" value="Genomic_DNA"/>
</dbReference>
<organism evidence="1 2">
    <name type="scientific">Punica granatum</name>
    <name type="common">Pomegranate</name>
    <dbReference type="NCBI Taxonomy" id="22663"/>
    <lineage>
        <taxon>Eukaryota</taxon>
        <taxon>Viridiplantae</taxon>
        <taxon>Streptophyta</taxon>
        <taxon>Embryophyta</taxon>
        <taxon>Tracheophyta</taxon>
        <taxon>Spermatophyta</taxon>
        <taxon>Magnoliopsida</taxon>
        <taxon>eudicotyledons</taxon>
        <taxon>Gunneridae</taxon>
        <taxon>Pentapetalae</taxon>
        <taxon>rosids</taxon>
        <taxon>malvids</taxon>
        <taxon>Myrtales</taxon>
        <taxon>Lythraceae</taxon>
        <taxon>Punica</taxon>
    </lineage>
</organism>
<proteinExistence type="predicted"/>
<protein>
    <submittedName>
        <fullName evidence="1">Uncharacterized protein</fullName>
    </submittedName>
</protein>
<comment type="caution">
    <text evidence="1">The sequence shown here is derived from an EMBL/GenBank/DDBJ whole genome shotgun (WGS) entry which is preliminary data.</text>
</comment>
<dbReference type="Proteomes" id="UP000233551">
    <property type="component" value="Unassembled WGS sequence"/>
</dbReference>
<sequence>MESLWQSATFQGPNLEEHSRIEFWSNPERTGWLTKQGIALAPWFKDPNVTHFSAPHRVNPVSNCLTIKGSVDVLNKPLRFRGVHKQGHDVLHCRFREGGGLDQLHRRSIVQLNSHREAEGGRRCGKSSRVEIVEERERVIAGLRTARLSLSSMRRAKKMRDLWWWLGAYHRYRQSCPRPLRLGDLA</sequence>
<dbReference type="STRING" id="22663.A0A2I0JN69"/>
<accession>A0A2I0JN69</accession>
<evidence type="ECO:0000313" key="1">
    <source>
        <dbReference type="EMBL" id="PKI57330.1"/>
    </source>
</evidence>